<dbReference type="PATRIC" id="fig|228908.8.peg.68"/>
<organism evidence="3 4">
    <name type="scientific">Nanoarchaeum equitans (strain Kin4-M)</name>
    <dbReference type="NCBI Taxonomy" id="228908"/>
    <lineage>
        <taxon>Archaea</taxon>
        <taxon>Nanobdellota</taxon>
        <taxon>Candidatus Nanoarchaeia</taxon>
        <taxon>Nanoarchaeales</taxon>
        <taxon>Nanoarchaeaceae</taxon>
        <taxon>Nanoarchaeum</taxon>
    </lineage>
</organism>
<dbReference type="HOGENOM" id="CLU_079268_0_0_2"/>
<feature type="domain" description="Metallo-beta-lactamase" evidence="2">
    <location>
        <begin position="21"/>
        <end position="75"/>
    </location>
</feature>
<dbReference type="AlphaFoldDB" id="Q74N75"/>
<proteinExistence type="inferred from homology"/>
<dbReference type="InterPro" id="IPR014426">
    <property type="entry name" value="UPF0282_hydrls"/>
</dbReference>
<dbReference type="EnsemblBacteria" id="AAR38922">
    <property type="protein sequence ID" value="AAR38922"/>
    <property type="gene ID" value="NEQ067"/>
</dbReference>
<evidence type="ECO:0000259" key="2">
    <source>
        <dbReference type="Pfam" id="PF00753"/>
    </source>
</evidence>
<dbReference type="InterPro" id="IPR001279">
    <property type="entry name" value="Metallo-B-lactamas"/>
</dbReference>
<dbReference type="InterPro" id="IPR050114">
    <property type="entry name" value="UPF0173_UPF0282_UlaG_hydrolase"/>
</dbReference>
<dbReference type="EMBL" id="AE017199">
    <property type="protein sequence ID" value="AAR38922.1"/>
    <property type="molecule type" value="Genomic_DNA"/>
</dbReference>
<evidence type="ECO:0000313" key="3">
    <source>
        <dbReference type="EMBL" id="AAR38922.1"/>
    </source>
</evidence>
<dbReference type="BioCyc" id="NEQU228908:GJB6-74-MONOMER"/>
<dbReference type="PANTHER" id="PTHR43546">
    <property type="entry name" value="UPF0173 METAL-DEPENDENT HYDROLASE MJ1163-RELATED"/>
    <property type="match status" value="1"/>
</dbReference>
<evidence type="ECO:0000313" key="4">
    <source>
        <dbReference type="Proteomes" id="UP000000578"/>
    </source>
</evidence>
<dbReference type="InterPro" id="IPR036866">
    <property type="entry name" value="RibonucZ/Hydroxyglut_hydro"/>
</dbReference>
<gene>
    <name evidence="3" type="ordered locus">NEQ067</name>
</gene>
<dbReference type="Gene3D" id="3.60.15.10">
    <property type="entry name" value="Ribonuclease Z/Hydroxyacylglutathione hydrolase-like"/>
    <property type="match status" value="1"/>
</dbReference>
<keyword evidence="4" id="KW-1185">Reference proteome</keyword>
<dbReference type="STRING" id="228908.NEQ067"/>
<dbReference type="PANTHER" id="PTHR43546:SF4">
    <property type="entry name" value="UPF0282 PROTEIN MJ1629"/>
    <property type="match status" value="1"/>
</dbReference>
<sequence length="251" mass="29570">MKIKIINADSFSTRSMSTVIDNIMIDPSIAVGPKRYGLPPHPIELKAMEEGKKRIIEELKKVDTVFITHYHYDHVPRPGDPIIDILKTKTVYAKNFVNMNYSQQQRGKLFYKEVKPILIDEYKFDEDIETFTLWHGYKNSKFSKVLAIRIKDFIFASDSQCLNIEDMKKILDYDPKIVFISGPPTYIKYDPIIEKTLDLLSNIKTVIIDHHLLRDINYRKYFRDNFITAAEFMGYEIKQLEANRKKLWSTY</sequence>
<dbReference type="SUPFAM" id="SSF56281">
    <property type="entry name" value="Metallo-hydrolase/oxidoreductase"/>
    <property type="match status" value="1"/>
</dbReference>
<dbReference type="Proteomes" id="UP000000578">
    <property type="component" value="Chromosome"/>
</dbReference>
<comment type="similarity">
    <text evidence="1">Belongs to the UPF0282 family.</text>
</comment>
<protein>
    <recommendedName>
        <fullName evidence="1">UPF0282 protein NEQ067</fullName>
    </recommendedName>
</protein>
<dbReference type="KEGG" id="neq:NEQ067"/>
<name>Q74N75_NANEQ</name>
<dbReference type="Pfam" id="PF00753">
    <property type="entry name" value="Lactamase_B"/>
    <property type="match status" value="1"/>
</dbReference>
<reference evidence="3 4" key="1">
    <citation type="journal article" date="2003" name="Proc. Natl. Acad. Sci. U.S.A.">
        <title>The genome of Nanoarchaeum equitans: insights into early archaeal evolution and derived parasitism.</title>
        <authorList>
            <person name="Waters E."/>
            <person name="Hohn M.J."/>
            <person name="Ahel I."/>
            <person name="Graham D.E."/>
            <person name="Adams M.D."/>
            <person name="Barnstead M."/>
            <person name="Beeson K.Y."/>
            <person name="Bibbs L."/>
            <person name="Bolanos R."/>
            <person name="Keller M."/>
            <person name="Kretz K."/>
            <person name="Lin X."/>
            <person name="Mathur E."/>
            <person name="Ni J."/>
            <person name="Podar M."/>
            <person name="Richardson T."/>
            <person name="Sutton G.G."/>
            <person name="Simon M."/>
            <person name="Soll D."/>
            <person name="Stetter K.O."/>
            <person name="Short J.M."/>
            <person name="Noordewier M."/>
        </authorList>
    </citation>
    <scope>NUCLEOTIDE SEQUENCE [LARGE SCALE GENOMIC DNA]</scope>
    <source>
        <strain evidence="3 4">Kin4-M</strain>
    </source>
</reference>
<dbReference type="HAMAP" id="MF_01406">
    <property type="entry name" value="UPF0282"/>
    <property type="match status" value="1"/>
</dbReference>
<accession>Q74N75</accession>
<evidence type="ECO:0000256" key="1">
    <source>
        <dbReference type="HAMAP-Rule" id="MF_01406"/>
    </source>
</evidence>